<dbReference type="SUPFAM" id="SSF51011">
    <property type="entry name" value="Glycosyl hydrolase domain"/>
    <property type="match status" value="1"/>
</dbReference>
<dbReference type="InterPro" id="IPR017853">
    <property type="entry name" value="GH"/>
</dbReference>
<dbReference type="EC" id="3.2.1.22" evidence="5"/>
<dbReference type="EMBL" id="LZZI01000011">
    <property type="protein sequence ID" value="OOM63531.1"/>
    <property type="molecule type" value="Genomic_DNA"/>
</dbReference>
<feature type="domain" description="Alpha galactosidase C-terminal" evidence="6">
    <location>
        <begin position="358"/>
        <end position="431"/>
    </location>
</feature>
<dbReference type="InterPro" id="IPR013780">
    <property type="entry name" value="Glyco_hydro_b"/>
</dbReference>
<keyword evidence="4 5" id="KW-0326">Glycosidase</keyword>
<dbReference type="GO" id="GO:0005975">
    <property type="term" value="P:carbohydrate metabolic process"/>
    <property type="evidence" value="ECO:0007669"/>
    <property type="project" value="InterPro"/>
</dbReference>
<dbReference type="Pfam" id="PF17801">
    <property type="entry name" value="Melibiase_C"/>
    <property type="match status" value="1"/>
</dbReference>
<name>A0A1S8SDG0_CLOBE</name>
<evidence type="ECO:0000313" key="7">
    <source>
        <dbReference type="EMBL" id="OOM63531.1"/>
    </source>
</evidence>
<comment type="caution">
    <text evidence="7">The sequence shown here is derived from an EMBL/GenBank/DDBJ whole genome shotgun (WGS) entry which is preliminary data.</text>
</comment>
<dbReference type="CDD" id="cd14792">
    <property type="entry name" value="GH27"/>
    <property type="match status" value="1"/>
</dbReference>
<dbReference type="PRINTS" id="PR00740">
    <property type="entry name" value="GLHYDRLASE27"/>
</dbReference>
<dbReference type="Proteomes" id="UP000190973">
    <property type="component" value="Unassembled WGS sequence"/>
</dbReference>
<reference evidence="7 8" key="1">
    <citation type="submission" date="2016-05" db="EMBL/GenBank/DDBJ databases">
        <title>Microbial solvent formation.</title>
        <authorList>
            <person name="Poehlein A."/>
            <person name="Montoya Solano J.D."/>
            <person name="Flitsch S."/>
            <person name="Krabben P."/>
            <person name="Duerre P."/>
            <person name="Daniel R."/>
        </authorList>
    </citation>
    <scope>NUCLEOTIDE SEQUENCE [LARGE SCALE GENOMIC DNA]</scope>
    <source>
        <strain evidence="7 8">DSM 53</strain>
    </source>
</reference>
<dbReference type="GO" id="GO:0004557">
    <property type="term" value="F:alpha-galactosidase activity"/>
    <property type="evidence" value="ECO:0007669"/>
    <property type="project" value="UniProtKB-EC"/>
</dbReference>
<dbReference type="InterPro" id="IPR041233">
    <property type="entry name" value="Melibiase_C"/>
</dbReference>
<dbReference type="InterPro" id="IPR013785">
    <property type="entry name" value="Aldolase_TIM"/>
</dbReference>
<dbReference type="PANTHER" id="PTHR11452:SF42">
    <property type="entry name" value="ALPHA-GALACTOSIDASE"/>
    <property type="match status" value="1"/>
</dbReference>
<keyword evidence="3 5" id="KW-0378">Hydrolase</keyword>
<keyword evidence="2" id="KW-0732">Signal</keyword>
<dbReference type="Gene3D" id="3.20.20.70">
    <property type="entry name" value="Aldolase class I"/>
    <property type="match status" value="1"/>
</dbReference>
<dbReference type="SUPFAM" id="SSF51445">
    <property type="entry name" value="(Trans)glycosidases"/>
    <property type="match status" value="1"/>
</dbReference>
<organism evidence="7 8">
    <name type="scientific">Clostridium beijerinckii</name>
    <name type="common">Clostridium MP</name>
    <dbReference type="NCBI Taxonomy" id="1520"/>
    <lineage>
        <taxon>Bacteria</taxon>
        <taxon>Bacillati</taxon>
        <taxon>Bacillota</taxon>
        <taxon>Clostridia</taxon>
        <taxon>Eubacteriales</taxon>
        <taxon>Clostridiaceae</taxon>
        <taxon>Clostridium</taxon>
    </lineage>
</organism>
<gene>
    <name evidence="7" type="primary">agaA</name>
    <name evidence="7" type="ORF">CLBCK_09420</name>
</gene>
<evidence type="ECO:0000256" key="5">
    <source>
        <dbReference type="RuleBase" id="RU361168"/>
    </source>
</evidence>
<evidence type="ECO:0000256" key="2">
    <source>
        <dbReference type="ARBA" id="ARBA00022729"/>
    </source>
</evidence>
<protein>
    <recommendedName>
        <fullName evidence="5">Alpha-galactosidase</fullName>
        <ecNumber evidence="5">3.2.1.22</ecNumber>
    </recommendedName>
    <alternativeName>
        <fullName evidence="5">Melibiase</fullName>
    </alternativeName>
</protein>
<dbReference type="InterPro" id="IPR002241">
    <property type="entry name" value="Glyco_hydro_27"/>
</dbReference>
<evidence type="ECO:0000259" key="6">
    <source>
        <dbReference type="Pfam" id="PF17801"/>
    </source>
</evidence>
<dbReference type="PANTHER" id="PTHR11452">
    <property type="entry name" value="ALPHA-GALACTOSIDASE/ALPHA-N-ACETYLGALACTOSAMINIDASE"/>
    <property type="match status" value="1"/>
</dbReference>
<comment type="catalytic activity">
    <reaction evidence="5">
        <text>Hydrolysis of terminal, non-reducing alpha-D-galactose residues in alpha-D-galactosides, including galactose oligosaccharides, galactomannans and galactolipids.</text>
        <dbReference type="EC" id="3.2.1.22"/>
    </reaction>
</comment>
<proteinExistence type="inferred from homology"/>
<evidence type="ECO:0000256" key="3">
    <source>
        <dbReference type="ARBA" id="ARBA00022801"/>
    </source>
</evidence>
<keyword evidence="5" id="KW-1015">Disulfide bond</keyword>
<evidence type="ECO:0000256" key="4">
    <source>
        <dbReference type="ARBA" id="ARBA00023295"/>
    </source>
</evidence>
<dbReference type="AlphaFoldDB" id="A0A1S8SDG0"/>
<dbReference type="Pfam" id="PF16499">
    <property type="entry name" value="Melibiase_2"/>
    <property type="match status" value="1"/>
</dbReference>
<dbReference type="Gene3D" id="2.60.40.1180">
    <property type="entry name" value="Golgi alpha-mannosidase II"/>
    <property type="match status" value="1"/>
</dbReference>
<evidence type="ECO:0000313" key="8">
    <source>
        <dbReference type="Proteomes" id="UP000190973"/>
    </source>
</evidence>
<sequence length="435" mass="50443">MLLKNNFAKTPPMGWNSYDYYDTTVNEAEVKANAEYMAKYLKPHGYYYVVVDIQWSDPDAGTDRTNYQYINFSHFNMDEYSRQLPAENRFPSSKNGAGFRPLADYIHSLGLKFGIHIMRGIPRYAAHTHMKIKGTDITADKIANPYSVCKWNPDMYGVDYHKPGAQEYYNSIFELYAQWDVDFVKVDDICNTNFYIDNPYSAEKEIEMIHKAILNSGRDMVLSLSPGPAVIEKAWHLKNYANMWRITDDFWDNWDLLKDMFRRCEIWQNHVSTGCYPDCDMIPVGWLGKGFGHERYTNFTIDEQITLMTLWSIFRSPLMIGAELTKLDSQTLELLINDEVLHLIANSHGAIQIQRDNKHAIWFSRDINDNSCYLALFNLSEESQILEFSLKDIGISTEVSPRDLWKHENLSPVENVLISNIPPHGASLYKLNKQL</sequence>
<comment type="similarity">
    <text evidence="1 5">Belongs to the glycosyl hydrolase 27 family.</text>
</comment>
<accession>A0A1S8SDG0</accession>
<dbReference type="RefSeq" id="WP_077837714.1">
    <property type="nucleotide sequence ID" value="NZ_JABTAE010000001.1"/>
</dbReference>
<evidence type="ECO:0000256" key="1">
    <source>
        <dbReference type="ARBA" id="ARBA00009743"/>
    </source>
</evidence>